<evidence type="ECO:0000313" key="5">
    <source>
        <dbReference type="EMBL" id="KAJ5077618.1"/>
    </source>
</evidence>
<dbReference type="OMA" id="DYEDDIM"/>
<name>A0A9Q0LUD4_ANAIG</name>
<evidence type="ECO:0000256" key="2">
    <source>
        <dbReference type="ARBA" id="ARBA00022574"/>
    </source>
</evidence>
<comment type="subcellular location">
    <subcellularLocation>
        <location evidence="1">Nucleus</location>
    </subcellularLocation>
</comment>
<comment type="caution">
    <text evidence="5">The sequence shown here is derived from an EMBL/GenBank/DDBJ whole genome shotgun (WGS) entry which is preliminary data.</text>
</comment>
<keyword evidence="4" id="KW-0539">Nucleus</keyword>
<evidence type="ECO:0000256" key="4">
    <source>
        <dbReference type="ARBA" id="ARBA00023242"/>
    </source>
</evidence>
<dbReference type="InterPro" id="IPR001680">
    <property type="entry name" value="WD40_rpt"/>
</dbReference>
<dbReference type="InterPro" id="IPR036322">
    <property type="entry name" value="WD40_repeat_dom_sf"/>
</dbReference>
<dbReference type="GO" id="GO:0048188">
    <property type="term" value="C:Set1C/COMPASS complex"/>
    <property type="evidence" value="ECO:0007669"/>
    <property type="project" value="InterPro"/>
</dbReference>
<dbReference type="SMART" id="SM00320">
    <property type="entry name" value="WD40"/>
    <property type="match status" value="5"/>
</dbReference>
<dbReference type="AlphaFoldDB" id="A0A9Q0LUD4"/>
<accession>A0A9Q0LUD4</accession>
<sequence>MNLLLKDFSKNFLPSEIEHEVERTKQKFSLLKFNRLGTLLAVVFQDSTIAIWDFDTLNMIKYLENTKENRIKKIISIEWRLDGREIIFANSQKILFIWDILNSEFVAKLNIQQEITFIEKHPIDNNKYLITSSSETPSVLQLFPPQNYSSQKTKPEKDSLIDFKYKLFPLNKDLNNQPKKKIRKRKPTTIRGKIQIFQQAIFSPKGDRIYYVNNSKIEIWDSNSFEILNLFEIPKTEPLNLSISRNEDILLINGKEKKIHVIDLTTQSKIHEFFDFVEKRSWTKVLIHENGEYVVSGSSQDHLIYFWSIRNRELIKIVSDKSSDKGIHDIVFHPRFDIIVTCSENFVCTWAPMAQNNWRGFGSWFTELTEREQVKDVIPKPRNIENEEKDFLDIKTIQKDPLVQQYLNFENCLEEEIIDIPLDIGKEDEI</sequence>
<dbReference type="Gene3D" id="2.130.10.10">
    <property type="entry name" value="YVTN repeat-like/Quinoprotein amine dehydrogenase"/>
    <property type="match status" value="2"/>
</dbReference>
<organism evidence="5 6">
    <name type="scientific">Anaeramoeba ignava</name>
    <name type="common">Anaerobic marine amoeba</name>
    <dbReference type="NCBI Taxonomy" id="1746090"/>
    <lineage>
        <taxon>Eukaryota</taxon>
        <taxon>Metamonada</taxon>
        <taxon>Anaeramoebidae</taxon>
        <taxon>Anaeramoeba</taxon>
    </lineage>
</organism>
<keyword evidence="3" id="KW-0677">Repeat</keyword>
<proteinExistence type="predicted"/>
<gene>
    <name evidence="5" type="ORF">M0811_05717</name>
</gene>
<dbReference type="PANTHER" id="PTHR44040:SF1">
    <property type="entry name" value="RETINOBLASTOMA-BINDING PROTEIN 5"/>
    <property type="match status" value="1"/>
</dbReference>
<reference evidence="5" key="1">
    <citation type="submission" date="2022-10" db="EMBL/GenBank/DDBJ databases">
        <title>Novel sulphate-reducing endosymbionts in the free-living metamonad Anaeramoeba.</title>
        <authorList>
            <person name="Jerlstrom-Hultqvist J."/>
            <person name="Cepicka I."/>
            <person name="Gallot-Lavallee L."/>
            <person name="Salas-Leiva D."/>
            <person name="Curtis B.A."/>
            <person name="Zahonova K."/>
            <person name="Pipaliya S."/>
            <person name="Dacks J."/>
            <person name="Roger A.J."/>
        </authorList>
    </citation>
    <scope>NUCLEOTIDE SEQUENCE</scope>
    <source>
        <strain evidence="5">BMAN</strain>
    </source>
</reference>
<dbReference type="Proteomes" id="UP001149090">
    <property type="component" value="Unassembled WGS sequence"/>
</dbReference>
<dbReference type="InterPro" id="IPR037850">
    <property type="entry name" value="RBBP5/Swd1"/>
</dbReference>
<protein>
    <submittedName>
        <fullName evidence="5">Retinoblastoma-binding protein</fullName>
    </submittedName>
</protein>
<keyword evidence="2" id="KW-0853">WD repeat</keyword>
<evidence type="ECO:0000256" key="1">
    <source>
        <dbReference type="ARBA" id="ARBA00004123"/>
    </source>
</evidence>
<keyword evidence="6" id="KW-1185">Reference proteome</keyword>
<dbReference type="InterPro" id="IPR015943">
    <property type="entry name" value="WD40/YVTN_repeat-like_dom_sf"/>
</dbReference>
<dbReference type="OrthoDB" id="196858at2759"/>
<evidence type="ECO:0000256" key="3">
    <source>
        <dbReference type="ARBA" id="ARBA00022737"/>
    </source>
</evidence>
<evidence type="ECO:0000313" key="6">
    <source>
        <dbReference type="Proteomes" id="UP001149090"/>
    </source>
</evidence>
<dbReference type="EMBL" id="JAPDFW010000057">
    <property type="protein sequence ID" value="KAJ5077618.1"/>
    <property type="molecule type" value="Genomic_DNA"/>
</dbReference>
<dbReference type="PANTHER" id="PTHR44040">
    <property type="entry name" value="RETINOBLASTOMA-BINDING PROTEIN 5"/>
    <property type="match status" value="1"/>
</dbReference>
<dbReference type="SUPFAM" id="SSF50978">
    <property type="entry name" value="WD40 repeat-like"/>
    <property type="match status" value="1"/>
</dbReference>